<keyword evidence="3" id="KW-0472">Membrane</keyword>
<dbReference type="STRING" id="62324.A0A182RJE4"/>
<sequence length="544" mass="61839">MDSKVFGSLASLQTIYLDFNELQVIESGLFSSNVQLQNILLQNNRISVVEEGALETHSPSVLSILSLSNNNLTKLNLKGVNAKKLYLANNKLEEIYLSQWMESVYAQHNNISSIFMDNSSSMSLKTLDLENNSITSFESIQHLDSLVNLYLSNNRIGPLNLTSLTKFTKLEELGLERTFISNLQHGTFAQQQSLKWLDLTYNNLDRFDFDILTSSTELQKIYLDGNRLKSLNFEHLKKTFPSLVEIGFSDNNWNCSYLIQLVRYCNEHSIALFKYQVTVHNQTNVKGIYCYDDKNPLANWNTTMQQLEILHPHLHNSSEDSALQTLLQSVLEDVRRFSDRHEEVTNQTTKLDGAVFDLTKNQFNLQKDLNSLRQSLYDIQLSLLSNRTNGSAGVNNDELRRMIETANNLTLDKQELSAKTLEFKIYEQTFKVDKALELAKENTDKITLLGKRVEQWISNTVGSGGVSLLAQDRQQQQQLVQQGAVHATGGGGDHGLMIAMLVMMCLMVGVIMFGFFKFNRLAINVERNRYANRESLAAMINNDI</sequence>
<organism evidence="4">
    <name type="scientific">Anopheles funestus</name>
    <name type="common">African malaria mosquito</name>
    <dbReference type="NCBI Taxonomy" id="62324"/>
    <lineage>
        <taxon>Eukaryota</taxon>
        <taxon>Metazoa</taxon>
        <taxon>Ecdysozoa</taxon>
        <taxon>Arthropoda</taxon>
        <taxon>Hexapoda</taxon>
        <taxon>Insecta</taxon>
        <taxon>Pterygota</taxon>
        <taxon>Neoptera</taxon>
        <taxon>Endopterygota</taxon>
        <taxon>Diptera</taxon>
        <taxon>Nematocera</taxon>
        <taxon>Culicoidea</taxon>
        <taxon>Culicidae</taxon>
        <taxon>Anophelinae</taxon>
        <taxon>Anopheles</taxon>
    </lineage>
</organism>
<dbReference type="PANTHER" id="PTHR24366">
    <property type="entry name" value="IG(IMMUNOGLOBULIN) AND LRR(LEUCINE RICH REPEAT) DOMAINS"/>
    <property type="match status" value="1"/>
</dbReference>
<accession>A0A182RJE4</accession>
<dbReference type="SUPFAM" id="SSF52058">
    <property type="entry name" value="L domain-like"/>
    <property type="match status" value="1"/>
</dbReference>
<keyword evidence="1" id="KW-0433">Leucine-rich repeat</keyword>
<evidence type="ECO:0000256" key="2">
    <source>
        <dbReference type="ARBA" id="ARBA00022737"/>
    </source>
</evidence>
<dbReference type="InterPro" id="IPR032675">
    <property type="entry name" value="LRR_dom_sf"/>
</dbReference>
<dbReference type="InterPro" id="IPR003591">
    <property type="entry name" value="Leu-rich_rpt_typical-subtyp"/>
</dbReference>
<keyword evidence="2" id="KW-0677">Repeat</keyword>
<dbReference type="VEuPathDB" id="VectorBase:AFUN2_004074"/>
<name>A0A182RJE4_ANOFN</name>
<dbReference type="InterPro" id="IPR001611">
    <property type="entry name" value="Leu-rich_rpt"/>
</dbReference>
<feature type="transmembrane region" description="Helical" evidence="3">
    <location>
        <begin position="496"/>
        <end position="516"/>
    </location>
</feature>
<dbReference type="PROSITE" id="PS51450">
    <property type="entry name" value="LRR"/>
    <property type="match status" value="2"/>
</dbReference>
<dbReference type="PANTHER" id="PTHR24366:SF96">
    <property type="entry name" value="LEUCINE RICH REPEAT CONTAINING 53"/>
    <property type="match status" value="1"/>
</dbReference>
<dbReference type="EnsemblMetazoa" id="AFUN006361-RA">
    <property type="protein sequence ID" value="AFUN006361-PA"/>
    <property type="gene ID" value="AFUN006361"/>
</dbReference>
<reference evidence="4" key="1">
    <citation type="submission" date="2020-05" db="UniProtKB">
        <authorList>
            <consortium name="EnsemblMetazoa"/>
        </authorList>
    </citation>
    <scope>IDENTIFICATION</scope>
    <source>
        <strain evidence="4">FUMOZ</strain>
    </source>
</reference>
<keyword evidence="3" id="KW-0812">Transmembrane</keyword>
<dbReference type="AlphaFoldDB" id="A0A182RJE4"/>
<dbReference type="Gene3D" id="3.80.10.10">
    <property type="entry name" value="Ribonuclease Inhibitor"/>
    <property type="match status" value="1"/>
</dbReference>
<dbReference type="SMART" id="SM00369">
    <property type="entry name" value="LRR_TYP"/>
    <property type="match status" value="4"/>
</dbReference>
<proteinExistence type="predicted"/>
<evidence type="ECO:0000256" key="1">
    <source>
        <dbReference type="ARBA" id="ARBA00022614"/>
    </source>
</evidence>
<dbReference type="VEuPathDB" id="VectorBase:AFUN006361"/>
<keyword evidence="3" id="KW-1133">Transmembrane helix</keyword>
<dbReference type="SMART" id="SM00365">
    <property type="entry name" value="LRR_SD22"/>
    <property type="match status" value="4"/>
</dbReference>
<evidence type="ECO:0000313" key="4">
    <source>
        <dbReference type="EnsemblMetazoa" id="AFUN006361-PA"/>
    </source>
</evidence>
<protein>
    <submittedName>
        <fullName evidence="4">Uncharacterized protein</fullName>
    </submittedName>
</protein>
<dbReference type="Pfam" id="PF13855">
    <property type="entry name" value="LRR_8"/>
    <property type="match status" value="2"/>
</dbReference>
<evidence type="ECO:0000256" key="3">
    <source>
        <dbReference type="SAM" id="Phobius"/>
    </source>
</evidence>